<proteinExistence type="predicted"/>
<keyword evidence="1" id="KW-0812">Transmembrane</keyword>
<dbReference type="EMBL" id="JAERQJ010000002">
    <property type="protein sequence ID" value="MBL0683085.1"/>
    <property type="molecule type" value="Genomic_DNA"/>
</dbReference>
<name>A0A936ZW53_9FLAO</name>
<evidence type="ECO:0000313" key="3">
    <source>
        <dbReference type="Proteomes" id="UP000651057"/>
    </source>
</evidence>
<evidence type="ECO:0000313" key="2">
    <source>
        <dbReference type="EMBL" id="MBL0683085.1"/>
    </source>
</evidence>
<keyword evidence="3" id="KW-1185">Reference proteome</keyword>
<dbReference type="Proteomes" id="UP000651057">
    <property type="component" value="Unassembled WGS sequence"/>
</dbReference>
<gene>
    <name evidence="2" type="ORF">JJQ60_06135</name>
</gene>
<protein>
    <submittedName>
        <fullName evidence="2">Uncharacterized protein</fullName>
    </submittedName>
</protein>
<accession>A0A936ZW53</accession>
<sequence length="238" mass="27015">MKKKLLKILKILVFSILALLILTFATLYFSLNEKLPEGETGTEADNFALKIQEAVLHDKYVNTDYLQWTFRNKNHYLWNKKTNIVEVTIDNVMVKLDLANPNKSSIYENGSVTISDNDQKIIKNALDNFNNDSFWVVAPHKLFDKGVTRKIVTLEDGSKGLLVSYSSGGTTPGDSYLWKVDQNYLPTSYKMWVSIIPIGGIEATWEGWQTTKSGTYLSQKHKLLGFGIPISNLKAWNE</sequence>
<keyword evidence="1" id="KW-1133">Transmembrane helix</keyword>
<dbReference type="AlphaFoldDB" id="A0A936ZW53"/>
<comment type="caution">
    <text evidence="2">The sequence shown here is derived from an EMBL/GenBank/DDBJ whole genome shotgun (WGS) entry which is preliminary data.</text>
</comment>
<feature type="transmembrane region" description="Helical" evidence="1">
    <location>
        <begin position="12"/>
        <end position="31"/>
    </location>
</feature>
<dbReference type="RefSeq" id="WP_201917743.1">
    <property type="nucleotide sequence ID" value="NZ_BAABAX010000023.1"/>
</dbReference>
<organism evidence="2 3">
    <name type="scientific">Aquimarina mytili</name>
    <dbReference type="NCBI Taxonomy" id="874423"/>
    <lineage>
        <taxon>Bacteria</taxon>
        <taxon>Pseudomonadati</taxon>
        <taxon>Bacteroidota</taxon>
        <taxon>Flavobacteriia</taxon>
        <taxon>Flavobacteriales</taxon>
        <taxon>Flavobacteriaceae</taxon>
        <taxon>Aquimarina</taxon>
    </lineage>
</organism>
<keyword evidence="1" id="KW-0472">Membrane</keyword>
<reference evidence="2" key="1">
    <citation type="submission" date="2021-01" db="EMBL/GenBank/DDBJ databases">
        <authorList>
            <person name="Zhong Y.L."/>
        </authorList>
    </citation>
    <scope>NUCLEOTIDE SEQUENCE</scope>
    <source>
        <strain evidence="2">KCTC 23302</strain>
    </source>
</reference>
<evidence type="ECO:0000256" key="1">
    <source>
        <dbReference type="SAM" id="Phobius"/>
    </source>
</evidence>